<gene>
    <name evidence="2" type="ORF">UFOPK3770_00988</name>
</gene>
<evidence type="ECO:0000313" key="2">
    <source>
        <dbReference type="EMBL" id="CAB4341415.1"/>
    </source>
</evidence>
<keyword evidence="1" id="KW-1133">Transmembrane helix</keyword>
<dbReference type="AlphaFoldDB" id="A0A6J5ZFN5"/>
<evidence type="ECO:0000256" key="1">
    <source>
        <dbReference type="SAM" id="Phobius"/>
    </source>
</evidence>
<dbReference type="EMBL" id="CAESAJ010000116">
    <property type="protein sequence ID" value="CAB4341415.1"/>
    <property type="molecule type" value="Genomic_DNA"/>
</dbReference>
<sequence length="42" mass="4827">MSPTTSVAIGYLLTTVLYATYWIRQRRRLSQLIDAANVNRVN</sequence>
<protein>
    <submittedName>
        <fullName evidence="2">Unannotated protein</fullName>
    </submittedName>
</protein>
<proteinExistence type="predicted"/>
<accession>A0A6J5ZFN5</accession>
<keyword evidence="1" id="KW-0472">Membrane</keyword>
<reference evidence="2" key="1">
    <citation type="submission" date="2020-05" db="EMBL/GenBank/DDBJ databases">
        <authorList>
            <person name="Chiriac C."/>
            <person name="Salcher M."/>
            <person name="Ghai R."/>
            <person name="Kavagutti S V."/>
        </authorList>
    </citation>
    <scope>NUCLEOTIDE SEQUENCE</scope>
</reference>
<feature type="transmembrane region" description="Helical" evidence="1">
    <location>
        <begin position="6"/>
        <end position="23"/>
    </location>
</feature>
<name>A0A6J5ZFN5_9ZZZZ</name>
<organism evidence="2">
    <name type="scientific">freshwater metagenome</name>
    <dbReference type="NCBI Taxonomy" id="449393"/>
    <lineage>
        <taxon>unclassified sequences</taxon>
        <taxon>metagenomes</taxon>
        <taxon>ecological metagenomes</taxon>
    </lineage>
</organism>
<keyword evidence="1" id="KW-0812">Transmembrane</keyword>